<sequence>MLNLFLMFAVFNELTESYPPNSALESACVVNVLEPLPSPTYRLSEQVPDISFSYGTCVRTTERRAISLCASCKKTPNKFKVSE</sequence>
<accession>A0A5C6DCU0</accession>
<keyword evidence="2" id="KW-1185">Reference proteome</keyword>
<evidence type="ECO:0000313" key="2">
    <source>
        <dbReference type="Proteomes" id="UP000315471"/>
    </source>
</evidence>
<proteinExistence type="predicted"/>
<protein>
    <submittedName>
        <fullName evidence="1">Uncharacterized protein</fullName>
    </submittedName>
</protein>
<evidence type="ECO:0000313" key="1">
    <source>
        <dbReference type="EMBL" id="TWU33674.1"/>
    </source>
</evidence>
<organism evidence="1 2">
    <name type="scientific">Novipirellula aureliae</name>
    <dbReference type="NCBI Taxonomy" id="2527966"/>
    <lineage>
        <taxon>Bacteria</taxon>
        <taxon>Pseudomonadati</taxon>
        <taxon>Planctomycetota</taxon>
        <taxon>Planctomycetia</taxon>
        <taxon>Pirellulales</taxon>
        <taxon>Pirellulaceae</taxon>
        <taxon>Novipirellula</taxon>
    </lineage>
</organism>
<dbReference type="AlphaFoldDB" id="A0A5C6DCU0"/>
<dbReference type="Proteomes" id="UP000315471">
    <property type="component" value="Unassembled WGS sequence"/>
</dbReference>
<dbReference type="EMBL" id="SJPY01000013">
    <property type="protein sequence ID" value="TWU33674.1"/>
    <property type="molecule type" value="Genomic_DNA"/>
</dbReference>
<comment type="caution">
    <text evidence="1">The sequence shown here is derived from an EMBL/GenBank/DDBJ whole genome shotgun (WGS) entry which is preliminary data.</text>
</comment>
<name>A0A5C6DCU0_9BACT</name>
<gene>
    <name evidence="1" type="ORF">Q31b_57310</name>
</gene>
<reference evidence="1 2" key="1">
    <citation type="submission" date="2019-02" db="EMBL/GenBank/DDBJ databases">
        <title>Deep-cultivation of Planctomycetes and their phenomic and genomic characterization uncovers novel biology.</title>
        <authorList>
            <person name="Wiegand S."/>
            <person name="Jogler M."/>
            <person name="Boedeker C."/>
            <person name="Pinto D."/>
            <person name="Vollmers J."/>
            <person name="Rivas-Marin E."/>
            <person name="Kohn T."/>
            <person name="Peeters S.H."/>
            <person name="Heuer A."/>
            <person name="Rast P."/>
            <person name="Oberbeckmann S."/>
            <person name="Bunk B."/>
            <person name="Jeske O."/>
            <person name="Meyerdierks A."/>
            <person name="Storesund J.E."/>
            <person name="Kallscheuer N."/>
            <person name="Luecker S."/>
            <person name="Lage O.M."/>
            <person name="Pohl T."/>
            <person name="Merkel B.J."/>
            <person name="Hornburger P."/>
            <person name="Mueller R.-W."/>
            <person name="Bruemmer F."/>
            <person name="Labrenz M."/>
            <person name="Spormann A.M."/>
            <person name="Op Den Camp H."/>
            <person name="Overmann J."/>
            <person name="Amann R."/>
            <person name="Jetten M.S.M."/>
            <person name="Mascher T."/>
            <person name="Medema M.H."/>
            <person name="Devos D.P."/>
            <person name="Kaster A.-K."/>
            <person name="Ovreas L."/>
            <person name="Rohde M."/>
            <person name="Galperin M.Y."/>
            <person name="Jogler C."/>
        </authorList>
    </citation>
    <scope>NUCLEOTIDE SEQUENCE [LARGE SCALE GENOMIC DNA]</scope>
    <source>
        <strain evidence="1 2">Q31b</strain>
    </source>
</reference>